<proteinExistence type="predicted"/>
<accession>A0ABP6ZZG3</accession>
<sequence length="187" mass="20006">MTDRAHEIEEALTFLASAIREHLTPTERAVVTAGNKALHALEHGWDGLNQGYETAAEYLTETAGELQGVQDQINSCIEILHPIRDDAGLRAATERLRTAAGALEAGLDGILTRLDEALTLLETTGEEHLIGILQDLLEQVQESAEALATVGQDLAAEIEEASGSGIEEGPLGTRTSPDQRDGPQDFT</sequence>
<name>A0ABP6ZZG3_9ACTN</name>
<evidence type="ECO:0000313" key="3">
    <source>
        <dbReference type="Proteomes" id="UP001501074"/>
    </source>
</evidence>
<reference evidence="3" key="1">
    <citation type="journal article" date="2019" name="Int. J. Syst. Evol. Microbiol.">
        <title>The Global Catalogue of Microorganisms (GCM) 10K type strain sequencing project: providing services to taxonomists for standard genome sequencing and annotation.</title>
        <authorList>
            <consortium name="The Broad Institute Genomics Platform"/>
            <consortium name="The Broad Institute Genome Sequencing Center for Infectious Disease"/>
            <person name="Wu L."/>
            <person name="Ma J."/>
        </authorList>
    </citation>
    <scope>NUCLEOTIDE SEQUENCE [LARGE SCALE GENOMIC DNA]</scope>
    <source>
        <strain evidence="3">JCM 16902</strain>
    </source>
</reference>
<evidence type="ECO:0000313" key="2">
    <source>
        <dbReference type="EMBL" id="GAA3622500.1"/>
    </source>
</evidence>
<organism evidence="2 3">
    <name type="scientific">Kineosporia mesophila</name>
    <dbReference type="NCBI Taxonomy" id="566012"/>
    <lineage>
        <taxon>Bacteria</taxon>
        <taxon>Bacillati</taxon>
        <taxon>Actinomycetota</taxon>
        <taxon>Actinomycetes</taxon>
        <taxon>Kineosporiales</taxon>
        <taxon>Kineosporiaceae</taxon>
        <taxon>Kineosporia</taxon>
    </lineage>
</organism>
<evidence type="ECO:0000256" key="1">
    <source>
        <dbReference type="SAM" id="MobiDB-lite"/>
    </source>
</evidence>
<feature type="region of interest" description="Disordered" evidence="1">
    <location>
        <begin position="158"/>
        <end position="187"/>
    </location>
</feature>
<dbReference type="EMBL" id="BAAAZO010000009">
    <property type="protein sequence ID" value="GAA3622500.1"/>
    <property type="molecule type" value="Genomic_DNA"/>
</dbReference>
<protein>
    <submittedName>
        <fullName evidence="2">Uncharacterized protein</fullName>
    </submittedName>
</protein>
<keyword evidence="3" id="KW-1185">Reference proteome</keyword>
<dbReference type="Proteomes" id="UP001501074">
    <property type="component" value="Unassembled WGS sequence"/>
</dbReference>
<dbReference type="RefSeq" id="WP_231481133.1">
    <property type="nucleotide sequence ID" value="NZ_BAAAZO010000009.1"/>
</dbReference>
<feature type="compositionally biased region" description="Basic and acidic residues" evidence="1">
    <location>
        <begin position="177"/>
        <end position="187"/>
    </location>
</feature>
<gene>
    <name evidence="2" type="ORF">GCM10022223_44320</name>
</gene>
<comment type="caution">
    <text evidence="2">The sequence shown here is derived from an EMBL/GenBank/DDBJ whole genome shotgun (WGS) entry which is preliminary data.</text>
</comment>